<proteinExistence type="predicted"/>
<dbReference type="AlphaFoldDB" id="A0A4V1IYV4"/>
<dbReference type="GO" id="GO:0008270">
    <property type="term" value="F:zinc ion binding"/>
    <property type="evidence" value="ECO:0007669"/>
    <property type="project" value="UniProtKB-KW"/>
</dbReference>
<feature type="region of interest" description="Disordered" evidence="5">
    <location>
        <begin position="105"/>
        <end position="125"/>
    </location>
</feature>
<name>A0A4V1IYV4_ROZAC</name>
<dbReference type="PROSITE" id="PS50966">
    <property type="entry name" value="ZF_SWIM"/>
    <property type="match status" value="1"/>
</dbReference>
<evidence type="ECO:0000256" key="2">
    <source>
        <dbReference type="ARBA" id="ARBA00022771"/>
    </source>
</evidence>
<evidence type="ECO:0000313" key="8">
    <source>
        <dbReference type="Proteomes" id="UP000281549"/>
    </source>
</evidence>
<dbReference type="InterPro" id="IPR007527">
    <property type="entry name" value="Znf_SWIM"/>
</dbReference>
<evidence type="ECO:0000256" key="1">
    <source>
        <dbReference type="ARBA" id="ARBA00022723"/>
    </source>
</evidence>
<gene>
    <name evidence="7" type="ORF">ROZALSC1DRAFT_25952</name>
</gene>
<evidence type="ECO:0000259" key="6">
    <source>
        <dbReference type="PROSITE" id="PS50966"/>
    </source>
</evidence>
<evidence type="ECO:0000256" key="3">
    <source>
        <dbReference type="ARBA" id="ARBA00022833"/>
    </source>
</evidence>
<dbReference type="EMBL" id="ML007475">
    <property type="protein sequence ID" value="RKP15869.1"/>
    <property type="molecule type" value="Genomic_DNA"/>
</dbReference>
<accession>A0A4V1IYV4</accession>
<reference evidence="8" key="1">
    <citation type="journal article" date="2018" name="Nat. Microbiol.">
        <title>Leveraging single-cell genomics to expand the fungal tree of life.</title>
        <authorList>
            <person name="Ahrendt S.R."/>
            <person name="Quandt C.A."/>
            <person name="Ciobanu D."/>
            <person name="Clum A."/>
            <person name="Salamov A."/>
            <person name="Andreopoulos B."/>
            <person name="Cheng J.F."/>
            <person name="Woyke T."/>
            <person name="Pelin A."/>
            <person name="Henrissat B."/>
            <person name="Reynolds N.K."/>
            <person name="Benny G.L."/>
            <person name="Smith M.E."/>
            <person name="James T.Y."/>
            <person name="Grigoriev I.V."/>
        </authorList>
    </citation>
    <scope>NUCLEOTIDE SEQUENCE [LARGE SCALE GENOMIC DNA]</scope>
    <source>
        <strain evidence="8">CSF55</strain>
    </source>
</reference>
<keyword evidence="1" id="KW-0479">Metal-binding</keyword>
<feature type="domain" description="SWIM-type" evidence="6">
    <location>
        <begin position="51"/>
        <end position="89"/>
    </location>
</feature>
<organism evidence="7 8">
    <name type="scientific">Rozella allomycis (strain CSF55)</name>
    <dbReference type="NCBI Taxonomy" id="988480"/>
    <lineage>
        <taxon>Eukaryota</taxon>
        <taxon>Fungi</taxon>
        <taxon>Fungi incertae sedis</taxon>
        <taxon>Cryptomycota</taxon>
        <taxon>Cryptomycota incertae sedis</taxon>
        <taxon>Rozella</taxon>
    </lineage>
</organism>
<evidence type="ECO:0000256" key="5">
    <source>
        <dbReference type="SAM" id="MobiDB-lite"/>
    </source>
</evidence>
<feature type="compositionally biased region" description="Low complexity" evidence="5">
    <location>
        <begin position="106"/>
        <end position="121"/>
    </location>
</feature>
<dbReference type="Pfam" id="PF04434">
    <property type="entry name" value="SWIM"/>
    <property type="match status" value="1"/>
</dbReference>
<evidence type="ECO:0000313" key="7">
    <source>
        <dbReference type="EMBL" id="RKP15869.1"/>
    </source>
</evidence>
<dbReference type="Proteomes" id="UP000281549">
    <property type="component" value="Unassembled WGS sequence"/>
</dbReference>
<sequence>MRSKSMEKSLKLTLGVFAETKLIKQMRKSINHTLTTSTDNCSFAILDCTGSGVTVQTDENASACKCSCGYFQRKGIPCSHITAVKQQLGRPVTFTDCIQRWQIGDEPSTSTSQEGPTTTTTHRTHKYSPLSLTMAVWAQTDLYQHVQQS</sequence>
<keyword evidence="3" id="KW-0862">Zinc</keyword>
<dbReference type="SMART" id="SM00575">
    <property type="entry name" value="ZnF_PMZ"/>
    <property type="match status" value="1"/>
</dbReference>
<evidence type="ECO:0000256" key="4">
    <source>
        <dbReference type="PROSITE-ProRule" id="PRU00325"/>
    </source>
</evidence>
<protein>
    <recommendedName>
        <fullName evidence="6">SWIM-type domain-containing protein</fullName>
    </recommendedName>
</protein>
<keyword evidence="2 4" id="KW-0863">Zinc-finger</keyword>
<dbReference type="InterPro" id="IPR006564">
    <property type="entry name" value="Znf_PMZ"/>
</dbReference>